<evidence type="ECO:0000256" key="6">
    <source>
        <dbReference type="ARBA" id="ARBA00022884"/>
    </source>
</evidence>
<evidence type="ECO:0000256" key="3">
    <source>
        <dbReference type="ARBA" id="ARBA00022722"/>
    </source>
</evidence>
<dbReference type="EMBL" id="PEYV01000035">
    <property type="protein sequence ID" value="PIS21538.1"/>
    <property type="molecule type" value="Genomic_DNA"/>
</dbReference>
<dbReference type="AlphaFoldDB" id="A0A2H0XBR6"/>
<proteinExistence type="inferred from homology"/>
<evidence type="ECO:0000256" key="5">
    <source>
        <dbReference type="ARBA" id="ARBA00022801"/>
    </source>
</evidence>
<name>A0A2H0XBR6_UNCKA</name>
<evidence type="ECO:0000256" key="1">
    <source>
        <dbReference type="ARBA" id="ARBA00006620"/>
    </source>
</evidence>
<dbReference type="GO" id="GO:0004519">
    <property type="term" value="F:endonuclease activity"/>
    <property type="evidence" value="ECO:0007669"/>
    <property type="project" value="UniProtKB-KW"/>
</dbReference>
<dbReference type="Proteomes" id="UP000231098">
    <property type="component" value="Unassembled WGS sequence"/>
</dbReference>
<evidence type="ECO:0000256" key="7">
    <source>
        <dbReference type="ARBA" id="ARBA00023016"/>
    </source>
</evidence>
<keyword evidence="6" id="KW-0694">RNA-binding</keyword>
<dbReference type="SUPFAM" id="SSF54786">
    <property type="entry name" value="YcfA/nrd intein domain"/>
    <property type="match status" value="1"/>
</dbReference>
<accession>A0A2H0XBR6</accession>
<reference evidence="9" key="1">
    <citation type="submission" date="2017-09" db="EMBL/GenBank/DDBJ databases">
        <title>Depth-based differentiation of microbial function through sediment-hosted aquifers and enrichment of novel symbionts in the deep terrestrial subsurface.</title>
        <authorList>
            <person name="Probst A.J."/>
            <person name="Ladd B."/>
            <person name="Jarett J.K."/>
            <person name="Geller-Mcgrath D.E."/>
            <person name="Sieber C.M.K."/>
            <person name="Emerson J.B."/>
            <person name="Anantharaman K."/>
            <person name="Thomas B.C."/>
            <person name="Malmstrom R."/>
            <person name="Stieglmeier M."/>
            <person name="Klingl A."/>
            <person name="Woyke T."/>
            <person name="Ryan C.M."/>
            <person name="Banfield J.F."/>
        </authorList>
    </citation>
    <scope>NUCLEOTIDE SEQUENCE [LARGE SCALE GENOMIC DNA]</scope>
</reference>
<protein>
    <submittedName>
        <fullName evidence="8">Type II toxin-antitoxin system HicA family toxin</fullName>
    </submittedName>
</protein>
<keyword evidence="3" id="KW-0540">Nuclease</keyword>
<keyword evidence="4" id="KW-0255">Endonuclease</keyword>
<evidence type="ECO:0000256" key="2">
    <source>
        <dbReference type="ARBA" id="ARBA00022649"/>
    </source>
</evidence>
<keyword evidence="5" id="KW-0378">Hydrolase</keyword>
<organism evidence="8 9">
    <name type="scientific">candidate division WWE3 bacterium CG08_land_8_20_14_0_20_41_15</name>
    <dbReference type="NCBI Taxonomy" id="1975086"/>
    <lineage>
        <taxon>Bacteria</taxon>
        <taxon>Katanobacteria</taxon>
    </lineage>
</organism>
<comment type="caution">
    <text evidence="8">The sequence shown here is derived from an EMBL/GenBank/DDBJ whole genome shotgun (WGS) entry which is preliminary data.</text>
</comment>
<dbReference type="Gene3D" id="3.30.920.30">
    <property type="entry name" value="Hypothetical protein"/>
    <property type="match status" value="1"/>
</dbReference>
<dbReference type="Pfam" id="PF07927">
    <property type="entry name" value="HicA_toxin"/>
    <property type="match status" value="1"/>
</dbReference>
<dbReference type="GO" id="GO:0003729">
    <property type="term" value="F:mRNA binding"/>
    <property type="evidence" value="ECO:0007669"/>
    <property type="project" value="InterPro"/>
</dbReference>
<evidence type="ECO:0000313" key="9">
    <source>
        <dbReference type="Proteomes" id="UP000231098"/>
    </source>
</evidence>
<dbReference type="GO" id="GO:0016787">
    <property type="term" value="F:hydrolase activity"/>
    <property type="evidence" value="ECO:0007669"/>
    <property type="project" value="UniProtKB-KW"/>
</dbReference>
<keyword evidence="7" id="KW-0346">Stress response</keyword>
<evidence type="ECO:0000313" key="8">
    <source>
        <dbReference type="EMBL" id="PIS21538.1"/>
    </source>
</evidence>
<dbReference type="InterPro" id="IPR012933">
    <property type="entry name" value="HicA_mRNA_interferase"/>
</dbReference>
<comment type="similarity">
    <text evidence="1">Belongs to the HicA mRNA interferase family.</text>
</comment>
<keyword evidence="2" id="KW-1277">Toxin-antitoxin system</keyword>
<evidence type="ECO:0000256" key="4">
    <source>
        <dbReference type="ARBA" id="ARBA00022759"/>
    </source>
</evidence>
<dbReference type="InterPro" id="IPR038570">
    <property type="entry name" value="HicA_sf"/>
</dbReference>
<gene>
    <name evidence="8" type="ORF">COT51_02220</name>
</gene>
<sequence length="76" mass="9065">MPKISPQPYSILVKFFEKNGWEYLGITGDHIQMRKKGYPRRVIIPKKKEVPVFIILNNLRTARISREDYLKFLSEK</sequence>